<dbReference type="InterPro" id="IPR009061">
    <property type="entry name" value="DNA-bd_dom_put_sf"/>
</dbReference>
<comment type="caution">
    <text evidence="2">The sequence shown here is derived from an EMBL/GenBank/DDBJ whole genome shotgun (WGS) entry which is preliminary data.</text>
</comment>
<sequence length="60" mass="6905">MLSTRETSRLIGVPENTLRWWRYSGTGPRSFRRGPRRVVYRRSVVLAWLAQQEAAGVTDG</sequence>
<accession>A0ABS1LIZ3</accession>
<dbReference type="SUPFAM" id="SSF46955">
    <property type="entry name" value="Putative DNA-binding domain"/>
    <property type="match status" value="1"/>
</dbReference>
<dbReference type="EMBL" id="JABBYC010000009">
    <property type="protein sequence ID" value="MBL0886191.1"/>
    <property type="molecule type" value="Genomic_DNA"/>
</dbReference>
<name>A0ABS1LIZ3_9MICO</name>
<dbReference type="Proteomes" id="UP000675409">
    <property type="component" value="Unassembled WGS sequence"/>
</dbReference>
<organism evidence="2 3">
    <name type="scientific">Myceligenerans indicum</name>
    <dbReference type="NCBI Taxonomy" id="2593663"/>
    <lineage>
        <taxon>Bacteria</taxon>
        <taxon>Bacillati</taxon>
        <taxon>Actinomycetota</taxon>
        <taxon>Actinomycetes</taxon>
        <taxon>Micrococcales</taxon>
        <taxon>Promicromonosporaceae</taxon>
        <taxon>Myceligenerans</taxon>
    </lineage>
</organism>
<gene>
    <name evidence="2" type="ORF">HGK34_07895</name>
</gene>
<feature type="domain" description="Helix-turn-helix" evidence="1">
    <location>
        <begin position="1"/>
        <end position="52"/>
    </location>
</feature>
<evidence type="ECO:0000259" key="1">
    <source>
        <dbReference type="Pfam" id="PF12728"/>
    </source>
</evidence>
<proteinExistence type="predicted"/>
<evidence type="ECO:0000313" key="2">
    <source>
        <dbReference type="EMBL" id="MBL0886191.1"/>
    </source>
</evidence>
<dbReference type="InterPro" id="IPR036388">
    <property type="entry name" value="WH-like_DNA-bd_sf"/>
</dbReference>
<evidence type="ECO:0000313" key="3">
    <source>
        <dbReference type="Proteomes" id="UP000675409"/>
    </source>
</evidence>
<dbReference type="InterPro" id="IPR041657">
    <property type="entry name" value="HTH_17"/>
</dbReference>
<dbReference type="Pfam" id="PF12728">
    <property type="entry name" value="HTH_17"/>
    <property type="match status" value="1"/>
</dbReference>
<reference evidence="2 3" key="1">
    <citation type="journal article" date="2021" name="Arch. Microbiol.">
        <title>Myceligenerans indicum sp. nov., an actinobacterium isolated from mangrove sediment of Sundarbans, India.</title>
        <authorList>
            <person name="Asha K."/>
            <person name="Bhadury P."/>
        </authorList>
    </citation>
    <scope>NUCLEOTIDE SEQUENCE [LARGE SCALE GENOMIC DNA]</scope>
    <source>
        <strain evidence="2 3">I2</strain>
    </source>
</reference>
<dbReference type="Gene3D" id="1.10.10.10">
    <property type="entry name" value="Winged helix-like DNA-binding domain superfamily/Winged helix DNA-binding domain"/>
    <property type="match status" value="1"/>
</dbReference>
<protein>
    <submittedName>
        <fullName evidence="2">Helix-turn-helix domain-containing protein</fullName>
    </submittedName>
</protein>
<keyword evidence="3" id="KW-1185">Reference proteome</keyword>